<comment type="catalytic activity">
    <reaction evidence="4">
        <text>alpha-D-galactosyl-(1-&gt;3)-1D-myo-inositol + sucrose = raffinose + myo-inositol</text>
        <dbReference type="Rhea" id="RHEA:20161"/>
        <dbReference type="ChEBI" id="CHEBI:16634"/>
        <dbReference type="ChEBI" id="CHEBI:17268"/>
        <dbReference type="ChEBI" id="CHEBI:17505"/>
        <dbReference type="ChEBI" id="CHEBI:17992"/>
        <dbReference type="EC" id="2.4.1.82"/>
    </reaction>
</comment>
<evidence type="ECO:0000256" key="5">
    <source>
        <dbReference type="SAM" id="Phobius"/>
    </source>
</evidence>
<evidence type="ECO:0000256" key="1">
    <source>
        <dbReference type="ARBA" id="ARBA00007240"/>
    </source>
</evidence>
<comment type="similarity">
    <text evidence="1">Belongs to the glycosyl hydrolases 36 family.</text>
</comment>
<evidence type="ECO:0000256" key="2">
    <source>
        <dbReference type="ARBA" id="ARBA00012708"/>
    </source>
</evidence>
<dbReference type="PANTHER" id="PTHR31268">
    <property type="match status" value="1"/>
</dbReference>
<dbReference type="EC" id="2.4.1.82" evidence="2"/>
<dbReference type="Pfam" id="PF05691">
    <property type="entry name" value="Raffinose_syn"/>
    <property type="match status" value="1"/>
</dbReference>
<evidence type="ECO:0000313" key="7">
    <source>
        <dbReference type="Proteomes" id="UP000636709"/>
    </source>
</evidence>
<dbReference type="Gramene" id="Dexi4A01G0005360.1">
    <property type="protein sequence ID" value="Dexi4A01G0005360.1:cds"/>
    <property type="gene ID" value="Dexi4A01G0005360"/>
</dbReference>
<reference evidence="6" key="1">
    <citation type="submission" date="2020-07" db="EMBL/GenBank/DDBJ databases">
        <title>Genome sequence and genetic diversity analysis of an under-domesticated orphan crop, white fonio (Digitaria exilis).</title>
        <authorList>
            <person name="Bennetzen J.L."/>
            <person name="Chen S."/>
            <person name="Ma X."/>
            <person name="Wang X."/>
            <person name="Yssel A.E.J."/>
            <person name="Chaluvadi S.R."/>
            <person name="Johnson M."/>
            <person name="Gangashetty P."/>
            <person name="Hamidou F."/>
            <person name="Sanogo M.D."/>
            <person name="Zwaenepoel A."/>
            <person name="Wallace J."/>
            <person name="Van De Peer Y."/>
            <person name="Van Deynze A."/>
        </authorList>
    </citation>
    <scope>NUCLEOTIDE SEQUENCE</scope>
    <source>
        <tissue evidence="6">Leaves</tissue>
    </source>
</reference>
<accession>A0A835BTT1</accession>
<dbReference type="OrthoDB" id="4664297at2759"/>
<gene>
    <name evidence="6" type="ORF">HU200_035588</name>
</gene>
<proteinExistence type="inferred from homology"/>
<dbReference type="InterPro" id="IPR017853">
    <property type="entry name" value="GH"/>
</dbReference>
<evidence type="ECO:0000313" key="6">
    <source>
        <dbReference type="EMBL" id="KAF8698075.1"/>
    </source>
</evidence>
<keyword evidence="3" id="KW-0119">Carbohydrate metabolism</keyword>
<comment type="caution">
    <text evidence="6">The sequence shown here is derived from an EMBL/GenBank/DDBJ whole genome shotgun (WGS) entry which is preliminary data.</text>
</comment>
<keyword evidence="5" id="KW-0472">Membrane</keyword>
<dbReference type="InterPro" id="IPR013785">
    <property type="entry name" value="Aldolase_TIM"/>
</dbReference>
<dbReference type="SUPFAM" id="SSF51445">
    <property type="entry name" value="(Trans)glycosidases"/>
    <property type="match status" value="1"/>
</dbReference>
<dbReference type="PANTHER" id="PTHR31268:SF31">
    <property type="entry name" value="GALACTINOL--SUCROSE GALACTOSYLTRANSFERASE"/>
    <property type="match status" value="1"/>
</dbReference>
<name>A0A835BTT1_9POAL</name>
<dbReference type="AlphaFoldDB" id="A0A835BTT1"/>
<dbReference type="InterPro" id="IPR008811">
    <property type="entry name" value="Glycosyl_hydrolases_36"/>
</dbReference>
<keyword evidence="5" id="KW-0812">Transmembrane</keyword>
<evidence type="ECO:0000256" key="3">
    <source>
        <dbReference type="ARBA" id="ARBA00023277"/>
    </source>
</evidence>
<dbReference type="EMBL" id="JACEFO010001866">
    <property type="protein sequence ID" value="KAF8698075.1"/>
    <property type="molecule type" value="Genomic_DNA"/>
</dbReference>
<keyword evidence="5" id="KW-1133">Transmembrane helix</keyword>
<dbReference type="Gene3D" id="3.20.20.70">
    <property type="entry name" value="Aldolase class I"/>
    <property type="match status" value="1"/>
</dbReference>
<feature type="transmembrane region" description="Helical" evidence="5">
    <location>
        <begin position="78"/>
        <end position="95"/>
    </location>
</feature>
<dbReference type="Proteomes" id="UP000636709">
    <property type="component" value="Unassembled WGS sequence"/>
</dbReference>
<dbReference type="GO" id="GO:0047274">
    <property type="term" value="F:galactinol-sucrose galactosyltransferase activity"/>
    <property type="evidence" value="ECO:0007669"/>
    <property type="project" value="UniProtKB-EC"/>
</dbReference>
<evidence type="ECO:0000256" key="4">
    <source>
        <dbReference type="ARBA" id="ARBA00049426"/>
    </source>
</evidence>
<protein>
    <recommendedName>
        <fullName evidence="2">galactinol--sucrose galactosyltransferase</fullName>
        <ecNumber evidence="2">2.4.1.82</ecNumber>
    </recommendedName>
</protein>
<organism evidence="6 7">
    <name type="scientific">Digitaria exilis</name>
    <dbReference type="NCBI Taxonomy" id="1010633"/>
    <lineage>
        <taxon>Eukaryota</taxon>
        <taxon>Viridiplantae</taxon>
        <taxon>Streptophyta</taxon>
        <taxon>Embryophyta</taxon>
        <taxon>Tracheophyta</taxon>
        <taxon>Spermatophyta</taxon>
        <taxon>Magnoliopsida</taxon>
        <taxon>Liliopsida</taxon>
        <taxon>Poales</taxon>
        <taxon>Poaceae</taxon>
        <taxon>PACMAD clade</taxon>
        <taxon>Panicoideae</taxon>
        <taxon>Panicodae</taxon>
        <taxon>Paniceae</taxon>
        <taxon>Anthephorinae</taxon>
        <taxon>Digitaria</taxon>
    </lineage>
</organism>
<keyword evidence="7" id="KW-1185">Reference proteome</keyword>
<sequence>MTITSSVKFAGGTLTVCGRTVLSGVPAGVVSSSAAAEGPVDGVFIGADFAKPASRHVISLGALRLVTSPLLILRTRDFHFIYLFALIFFDWGLWWRRGMRFMACFRSKLWWMSQWMGDKGGDVPHETQFLLVESTGGEDDVAAAAYVVFLPLVDGAFRASLQGGGAGAGDDELELCVESGDADTCAAYFDRALFVGAAADPFAAIAGAVAAAKSALKTFRLRAEKKLPGIVDYFGWCTWDAFYQDVTQEGVEAGLRTLVAGGAPPKFVVIDDGWQSVETDHPISDEQSGEAKHPRPLPRLTGIKENAKFQNSGDPATGVETVVRAAKEEYGLKYVYVWHAITGYWGGVRPGEVGTEHYRSSLKFPKISPGVAENDPGMTTDWITAQGVGLMDPRAVYRFYDEQHAYLAAAGVDGVKVDEQCILETLGDGHGGRAVITRQYHQALEASVAKNFPENGIIACMSHNTDALYCSKQTAVVRASDDFFPREPASHTTHIAAVAYNSVFLGEFMLPDWDMFHSLHPAGEYHASARAISGGPVYVSDAPGNHDFELLKKIVLPDGSVLRARLPGRPTKDCLFTDPARDGVSLLKIWNMNKFTGVVGVYNCQGAAWSSVEKKTVFHHHTGAGGALTCGVKGSDVHLISEAATDAEWNGDCAVYRHGSGDLVVLLAGAALPVSLKVLEQDILTVSPIKVTTQHNASSSNLISISDTKDLAPGFRFAPMGLVDMFNGGAAVEGLTYHLLGGAKLAGDDGSVPSSEAVGLVCMDVRGCGRFGGYSSVKPRRCALGSVEMEFAYDSSSGLVTLQLEKMPKESVHKIVVEV</sequence>